<comment type="caution">
    <text evidence="2">The sequence shown here is derived from an EMBL/GenBank/DDBJ whole genome shotgun (WGS) entry which is preliminary data.</text>
</comment>
<dbReference type="EMBL" id="JAGTTL010000030">
    <property type="protein sequence ID" value="KAK6297998.1"/>
    <property type="molecule type" value="Genomic_DNA"/>
</dbReference>
<accession>A0AAN8KTZ1</accession>
<evidence type="ECO:0000313" key="2">
    <source>
        <dbReference type="EMBL" id="KAK6297998.1"/>
    </source>
</evidence>
<dbReference type="AlphaFoldDB" id="A0AAN8KTZ1"/>
<feature type="region of interest" description="Disordered" evidence="1">
    <location>
        <begin position="1"/>
        <end position="34"/>
    </location>
</feature>
<evidence type="ECO:0000256" key="1">
    <source>
        <dbReference type="SAM" id="MobiDB-lite"/>
    </source>
</evidence>
<proteinExistence type="predicted"/>
<sequence length="73" mass="8124">MDESSLKHPQVHHMLPTSPPLAHPPLSSADPPQFEPCEVSVKDHIDTLNKECQCFFILVTGCSTALFAAIRRR</sequence>
<reference evidence="2 3" key="1">
    <citation type="submission" date="2021-04" db="EMBL/GenBank/DDBJ databases">
        <authorList>
            <person name="De Guttry C."/>
            <person name="Zahm M."/>
            <person name="Klopp C."/>
            <person name="Cabau C."/>
            <person name="Louis A."/>
            <person name="Berthelot C."/>
            <person name="Parey E."/>
            <person name="Roest Crollius H."/>
            <person name="Montfort J."/>
            <person name="Robinson-Rechavi M."/>
            <person name="Bucao C."/>
            <person name="Bouchez O."/>
            <person name="Gislard M."/>
            <person name="Lluch J."/>
            <person name="Milhes M."/>
            <person name="Lampietro C."/>
            <person name="Lopez Roques C."/>
            <person name="Donnadieu C."/>
            <person name="Braasch I."/>
            <person name="Desvignes T."/>
            <person name="Postlethwait J."/>
            <person name="Bobe J."/>
            <person name="Wedekind C."/>
            <person name="Guiguen Y."/>
        </authorList>
    </citation>
    <scope>NUCLEOTIDE SEQUENCE [LARGE SCALE GENOMIC DNA]</scope>
    <source>
        <strain evidence="2">Cs_M1</strain>
        <tissue evidence="2">Blood</tissue>
    </source>
</reference>
<evidence type="ECO:0000313" key="3">
    <source>
        <dbReference type="Proteomes" id="UP001356427"/>
    </source>
</evidence>
<name>A0AAN8KTZ1_9TELE</name>
<dbReference type="Proteomes" id="UP001356427">
    <property type="component" value="Unassembled WGS sequence"/>
</dbReference>
<keyword evidence="3" id="KW-1185">Reference proteome</keyword>
<gene>
    <name evidence="2" type="ORF">J4Q44_G00310530</name>
</gene>
<organism evidence="2 3">
    <name type="scientific">Coregonus suidteri</name>
    <dbReference type="NCBI Taxonomy" id="861788"/>
    <lineage>
        <taxon>Eukaryota</taxon>
        <taxon>Metazoa</taxon>
        <taxon>Chordata</taxon>
        <taxon>Craniata</taxon>
        <taxon>Vertebrata</taxon>
        <taxon>Euteleostomi</taxon>
        <taxon>Actinopterygii</taxon>
        <taxon>Neopterygii</taxon>
        <taxon>Teleostei</taxon>
        <taxon>Protacanthopterygii</taxon>
        <taxon>Salmoniformes</taxon>
        <taxon>Salmonidae</taxon>
        <taxon>Coregoninae</taxon>
        <taxon>Coregonus</taxon>
    </lineage>
</organism>
<protein>
    <submittedName>
        <fullName evidence="2">Uncharacterized protein</fullName>
    </submittedName>
</protein>